<protein>
    <recommendedName>
        <fullName evidence="3">Enoyl reductase (ER) domain-containing protein</fullName>
    </recommendedName>
</protein>
<dbReference type="Gene3D" id="3.90.180.10">
    <property type="entry name" value="Medium-chain alcohol dehydrogenases, catalytic domain"/>
    <property type="match status" value="1"/>
</dbReference>
<dbReference type="Gene3D" id="3.40.50.720">
    <property type="entry name" value="NAD(P)-binding Rossmann-like Domain"/>
    <property type="match status" value="1"/>
</dbReference>
<evidence type="ECO:0000313" key="5">
    <source>
        <dbReference type="Proteomes" id="UP000593566"/>
    </source>
</evidence>
<gene>
    <name evidence="4" type="ORF">HO133_004914</name>
</gene>
<dbReference type="InterPro" id="IPR011032">
    <property type="entry name" value="GroES-like_sf"/>
</dbReference>
<name>A0A8H6C924_9LECA</name>
<proteinExistence type="inferred from homology"/>
<organism evidence="4 5">
    <name type="scientific">Letharia lupina</name>
    <dbReference type="NCBI Taxonomy" id="560253"/>
    <lineage>
        <taxon>Eukaryota</taxon>
        <taxon>Fungi</taxon>
        <taxon>Dikarya</taxon>
        <taxon>Ascomycota</taxon>
        <taxon>Pezizomycotina</taxon>
        <taxon>Lecanoromycetes</taxon>
        <taxon>OSLEUM clade</taxon>
        <taxon>Lecanoromycetidae</taxon>
        <taxon>Lecanorales</taxon>
        <taxon>Lecanorineae</taxon>
        <taxon>Parmeliaceae</taxon>
        <taxon>Letharia</taxon>
    </lineage>
</organism>
<dbReference type="SUPFAM" id="SSF50129">
    <property type="entry name" value="GroES-like"/>
    <property type="match status" value="1"/>
</dbReference>
<comment type="similarity">
    <text evidence="1">Belongs to the zinc-containing alcohol dehydrogenase family.</text>
</comment>
<evidence type="ECO:0000256" key="1">
    <source>
        <dbReference type="ARBA" id="ARBA00008072"/>
    </source>
</evidence>
<dbReference type="CDD" id="cd08249">
    <property type="entry name" value="enoyl_reductase_like"/>
    <property type="match status" value="1"/>
</dbReference>
<dbReference type="PANTHER" id="PTHR45348">
    <property type="entry name" value="HYPOTHETICAL OXIDOREDUCTASE (EUROFUNG)"/>
    <property type="match status" value="1"/>
</dbReference>
<dbReference type="AlphaFoldDB" id="A0A8H6C924"/>
<dbReference type="InterPro" id="IPR020843">
    <property type="entry name" value="ER"/>
</dbReference>
<dbReference type="InterPro" id="IPR047122">
    <property type="entry name" value="Trans-enoyl_RdTase-like"/>
</dbReference>
<keyword evidence="2" id="KW-0560">Oxidoreductase</keyword>
<dbReference type="InterPro" id="IPR036291">
    <property type="entry name" value="NAD(P)-bd_dom_sf"/>
</dbReference>
<comment type="caution">
    <text evidence="4">The sequence shown here is derived from an EMBL/GenBank/DDBJ whole genome shotgun (WGS) entry which is preliminary data.</text>
</comment>
<dbReference type="EMBL" id="JACCJB010000020">
    <property type="protein sequence ID" value="KAF6219089.1"/>
    <property type="molecule type" value="Genomic_DNA"/>
</dbReference>
<dbReference type="GO" id="GO:0016651">
    <property type="term" value="F:oxidoreductase activity, acting on NAD(P)H"/>
    <property type="evidence" value="ECO:0007669"/>
    <property type="project" value="InterPro"/>
</dbReference>
<sequence length="322" mass="34371">MASNRAAWQNAVGEKLNVQSAPYTPPSENEIVIKNQAWAVNPIDWLVQENALFDWMEYPLITGSDIAGEVVEVGSGVMRFKKGDRVLAMSIGQDKNKHSEGAYQLYSVAQTVLAAPIPDSMSYAEAAVFPLGLCVAACGLFQQDQLALQHPTVPPKPTGKTIIVWGGASSVGSNAIQLAVAGGYEVFTTASLKNFDHLQKLGASKISDYNSKTVVDDLVSALKDKHFEVVDKATGTKFVSSAPPIPENKPGGVEANMVWGSSLKDNEVGPAIFVDFLPKALAEGKYIPAPEPWIVGKGLESIQDGFEAQKKGVSAKKVVITV</sequence>
<dbReference type="SUPFAM" id="SSF51735">
    <property type="entry name" value="NAD(P)-binding Rossmann-fold domains"/>
    <property type="match status" value="1"/>
</dbReference>
<dbReference type="InterPro" id="IPR013154">
    <property type="entry name" value="ADH-like_N"/>
</dbReference>
<evidence type="ECO:0000256" key="2">
    <source>
        <dbReference type="ARBA" id="ARBA00023002"/>
    </source>
</evidence>
<evidence type="ECO:0000313" key="4">
    <source>
        <dbReference type="EMBL" id="KAF6219089.1"/>
    </source>
</evidence>
<keyword evidence="5" id="KW-1185">Reference proteome</keyword>
<reference evidence="4 5" key="1">
    <citation type="journal article" date="2020" name="Genomics">
        <title>Complete, high-quality genomes from long-read metagenomic sequencing of two wolf lichen thalli reveals enigmatic genome architecture.</title>
        <authorList>
            <person name="McKenzie S.K."/>
            <person name="Walston R.F."/>
            <person name="Allen J.L."/>
        </authorList>
    </citation>
    <scope>NUCLEOTIDE SEQUENCE [LARGE SCALE GENOMIC DNA]</scope>
    <source>
        <strain evidence="4">WasteWater1</strain>
    </source>
</reference>
<dbReference type="Proteomes" id="UP000593566">
    <property type="component" value="Unassembled WGS sequence"/>
</dbReference>
<accession>A0A8H6C924</accession>
<dbReference type="Pfam" id="PF08240">
    <property type="entry name" value="ADH_N"/>
    <property type="match status" value="1"/>
</dbReference>
<dbReference type="PANTHER" id="PTHR45348:SF2">
    <property type="entry name" value="ZINC-TYPE ALCOHOL DEHYDROGENASE-LIKE PROTEIN C2E1P3.01"/>
    <property type="match status" value="1"/>
</dbReference>
<evidence type="ECO:0000259" key="3">
    <source>
        <dbReference type="SMART" id="SM00829"/>
    </source>
</evidence>
<dbReference type="SMART" id="SM00829">
    <property type="entry name" value="PKS_ER"/>
    <property type="match status" value="1"/>
</dbReference>
<dbReference type="RefSeq" id="XP_037148524.1">
    <property type="nucleotide sequence ID" value="XM_037295826.1"/>
</dbReference>
<dbReference type="GeneID" id="59333320"/>
<feature type="domain" description="Enoyl reductase (ER)" evidence="3">
    <location>
        <begin position="13"/>
        <end position="320"/>
    </location>
</feature>